<evidence type="ECO:0000313" key="3">
    <source>
        <dbReference type="Proteomes" id="UP000481153"/>
    </source>
</evidence>
<accession>A0A6G0XF50</accession>
<evidence type="ECO:0000256" key="1">
    <source>
        <dbReference type="SAM" id="MobiDB-lite"/>
    </source>
</evidence>
<dbReference type="Proteomes" id="UP000481153">
    <property type="component" value="Unassembled WGS sequence"/>
</dbReference>
<name>A0A6G0XF50_9STRA</name>
<dbReference type="OrthoDB" id="63889at2759"/>
<keyword evidence="3" id="KW-1185">Reference proteome</keyword>
<feature type="compositionally biased region" description="Basic and acidic residues" evidence="1">
    <location>
        <begin position="28"/>
        <end position="42"/>
    </location>
</feature>
<gene>
    <name evidence="2" type="ORF">Ae201684_005387</name>
</gene>
<reference evidence="2 3" key="1">
    <citation type="submission" date="2019-07" db="EMBL/GenBank/DDBJ databases">
        <title>Genomics analysis of Aphanomyces spp. identifies a new class of oomycete effector associated with host adaptation.</title>
        <authorList>
            <person name="Gaulin E."/>
        </authorList>
    </citation>
    <scope>NUCLEOTIDE SEQUENCE [LARGE SCALE GENOMIC DNA]</scope>
    <source>
        <strain evidence="2 3">ATCC 201684</strain>
    </source>
</reference>
<dbReference type="AlphaFoldDB" id="A0A6G0XF50"/>
<protein>
    <submittedName>
        <fullName evidence="2">Uncharacterized protein</fullName>
    </submittedName>
</protein>
<dbReference type="VEuPathDB" id="FungiDB:AeMF1_017540"/>
<proteinExistence type="predicted"/>
<comment type="caution">
    <text evidence="2">The sequence shown here is derived from an EMBL/GenBank/DDBJ whole genome shotgun (WGS) entry which is preliminary data.</text>
</comment>
<feature type="region of interest" description="Disordered" evidence="1">
    <location>
        <begin position="1"/>
        <end position="42"/>
    </location>
</feature>
<organism evidence="2 3">
    <name type="scientific">Aphanomyces euteiches</name>
    <dbReference type="NCBI Taxonomy" id="100861"/>
    <lineage>
        <taxon>Eukaryota</taxon>
        <taxon>Sar</taxon>
        <taxon>Stramenopiles</taxon>
        <taxon>Oomycota</taxon>
        <taxon>Saprolegniomycetes</taxon>
        <taxon>Saprolegniales</taxon>
        <taxon>Verrucalvaceae</taxon>
        <taxon>Aphanomyces</taxon>
    </lineage>
</organism>
<dbReference type="EMBL" id="VJMJ01000070">
    <property type="protein sequence ID" value="KAF0738775.1"/>
    <property type="molecule type" value="Genomic_DNA"/>
</dbReference>
<sequence length="166" mass="19088">MLRTNSPQWTGPIGRRSQGEGLFSVASMEKKDPGLDVTDDDRQAKAKRLFIPQPRRVTSPELIFRGSSLDRCEKEELCSVHEDVLMEGLDMNDEGDKWHFRSIQRPDLNLQSPPRRTENPLIMDERFHDYAMSAPVAMSFQPPPVVHRPVVRPKAEYPSTGKNFKW</sequence>
<evidence type="ECO:0000313" key="2">
    <source>
        <dbReference type="EMBL" id="KAF0738775.1"/>
    </source>
</evidence>